<keyword evidence="3" id="KW-0804">Transcription</keyword>
<dbReference type="SUPFAM" id="SSF55136">
    <property type="entry name" value="Probable bacterial effector-binding domain"/>
    <property type="match status" value="1"/>
</dbReference>
<dbReference type="PROSITE" id="PS01124">
    <property type="entry name" value="HTH_ARAC_FAMILY_2"/>
    <property type="match status" value="1"/>
</dbReference>
<dbReference type="InterPro" id="IPR009057">
    <property type="entry name" value="Homeodomain-like_sf"/>
</dbReference>
<dbReference type="SMART" id="SM00342">
    <property type="entry name" value="HTH_ARAC"/>
    <property type="match status" value="1"/>
</dbReference>
<dbReference type="Proteomes" id="UP001596250">
    <property type="component" value="Unassembled WGS sequence"/>
</dbReference>
<organism evidence="5 6">
    <name type="scientific">Marinicrinis lubricantis</name>
    <dbReference type="NCBI Taxonomy" id="2086470"/>
    <lineage>
        <taxon>Bacteria</taxon>
        <taxon>Bacillati</taxon>
        <taxon>Bacillota</taxon>
        <taxon>Bacilli</taxon>
        <taxon>Bacillales</taxon>
        <taxon>Paenibacillaceae</taxon>
    </lineage>
</organism>
<keyword evidence="6" id="KW-1185">Reference proteome</keyword>
<keyword evidence="1" id="KW-0805">Transcription regulation</keyword>
<dbReference type="Gene3D" id="1.10.10.60">
    <property type="entry name" value="Homeodomain-like"/>
    <property type="match status" value="2"/>
</dbReference>
<dbReference type="Pfam" id="PF12833">
    <property type="entry name" value="HTH_18"/>
    <property type="match status" value="1"/>
</dbReference>
<dbReference type="Gene3D" id="3.20.80.10">
    <property type="entry name" value="Regulatory factor, effector binding domain"/>
    <property type="match status" value="1"/>
</dbReference>
<dbReference type="PANTHER" id="PTHR47504">
    <property type="entry name" value="RIGHT ORIGIN-BINDING PROTEIN"/>
    <property type="match status" value="1"/>
</dbReference>
<evidence type="ECO:0000259" key="4">
    <source>
        <dbReference type="PROSITE" id="PS01124"/>
    </source>
</evidence>
<dbReference type="InterPro" id="IPR029441">
    <property type="entry name" value="Cass2"/>
</dbReference>
<dbReference type="InterPro" id="IPR020449">
    <property type="entry name" value="Tscrpt_reg_AraC-type_HTH"/>
</dbReference>
<dbReference type="PROSITE" id="PS00041">
    <property type="entry name" value="HTH_ARAC_FAMILY_1"/>
    <property type="match status" value="1"/>
</dbReference>
<dbReference type="InterPro" id="IPR011256">
    <property type="entry name" value="Reg_factor_effector_dom_sf"/>
</dbReference>
<dbReference type="RefSeq" id="WP_379896469.1">
    <property type="nucleotide sequence ID" value="NZ_CBCSCT010000005.1"/>
</dbReference>
<accession>A0ABW1IV22</accession>
<keyword evidence="2" id="KW-0238">DNA-binding</keyword>
<evidence type="ECO:0000256" key="3">
    <source>
        <dbReference type="ARBA" id="ARBA00023163"/>
    </source>
</evidence>
<evidence type="ECO:0000313" key="5">
    <source>
        <dbReference type="EMBL" id="MFC5988940.1"/>
    </source>
</evidence>
<proteinExistence type="predicted"/>
<protein>
    <submittedName>
        <fullName evidence="5">Effector binding domain-containing protein</fullName>
    </submittedName>
</protein>
<dbReference type="EMBL" id="JBHSQV010000186">
    <property type="protein sequence ID" value="MFC5988940.1"/>
    <property type="molecule type" value="Genomic_DNA"/>
</dbReference>
<dbReference type="InterPro" id="IPR010499">
    <property type="entry name" value="AraC_E-bd"/>
</dbReference>
<name>A0ABW1IV22_9BACL</name>
<dbReference type="Pfam" id="PF14526">
    <property type="entry name" value="Cass2"/>
    <property type="match status" value="1"/>
</dbReference>
<evidence type="ECO:0000256" key="1">
    <source>
        <dbReference type="ARBA" id="ARBA00023015"/>
    </source>
</evidence>
<sequence length="289" mass="32586">MEWLQRMKDALDYIEGHLEDHIQMGDIAKSAYSSPYHFQRMFYMVTGMTVHEYIRKRRLTLAAQELALARVKVVDVAIKYGYDSPESFSKAFRKAHGISPSAVRQGGVNLKAFPRITFHLSLKGDQEMDYKVVEKQPFTMVGKALKVSMTAEGEHNKEIPKFWSKSHQDGTIDLLISIAADGNVYGVCAEFEEEEDQFTYLIAVTADANSISTEQGLVVKEIPAATWAVFPCIGAMPDAIQKLSMRIFSEWFPSTGYEHAPIPNMEVYPPGDSSSADYRTEVWIPIVKK</sequence>
<feature type="domain" description="HTH araC/xylS-type" evidence="4">
    <location>
        <begin position="8"/>
        <end position="106"/>
    </location>
</feature>
<dbReference type="PRINTS" id="PR00032">
    <property type="entry name" value="HTHARAC"/>
</dbReference>
<dbReference type="PANTHER" id="PTHR47504:SF5">
    <property type="entry name" value="RIGHT ORIGIN-BINDING PROTEIN"/>
    <property type="match status" value="1"/>
</dbReference>
<dbReference type="SUPFAM" id="SSF46689">
    <property type="entry name" value="Homeodomain-like"/>
    <property type="match status" value="2"/>
</dbReference>
<evidence type="ECO:0000313" key="6">
    <source>
        <dbReference type="Proteomes" id="UP001596250"/>
    </source>
</evidence>
<dbReference type="SMART" id="SM00871">
    <property type="entry name" value="AraC_E_bind"/>
    <property type="match status" value="1"/>
</dbReference>
<dbReference type="InterPro" id="IPR018062">
    <property type="entry name" value="HTH_AraC-typ_CS"/>
</dbReference>
<reference evidence="6" key="1">
    <citation type="journal article" date="2019" name="Int. J. Syst. Evol. Microbiol.">
        <title>The Global Catalogue of Microorganisms (GCM) 10K type strain sequencing project: providing services to taxonomists for standard genome sequencing and annotation.</title>
        <authorList>
            <consortium name="The Broad Institute Genomics Platform"/>
            <consortium name="The Broad Institute Genome Sequencing Center for Infectious Disease"/>
            <person name="Wu L."/>
            <person name="Ma J."/>
        </authorList>
    </citation>
    <scope>NUCLEOTIDE SEQUENCE [LARGE SCALE GENOMIC DNA]</scope>
    <source>
        <strain evidence="6">CCM 8749</strain>
    </source>
</reference>
<gene>
    <name evidence="5" type="ORF">ACFPXP_21260</name>
</gene>
<comment type="caution">
    <text evidence="5">The sequence shown here is derived from an EMBL/GenBank/DDBJ whole genome shotgun (WGS) entry which is preliminary data.</text>
</comment>
<dbReference type="InterPro" id="IPR018060">
    <property type="entry name" value="HTH_AraC"/>
</dbReference>
<dbReference type="InterPro" id="IPR050959">
    <property type="entry name" value="MarA-like"/>
</dbReference>
<evidence type="ECO:0000256" key="2">
    <source>
        <dbReference type="ARBA" id="ARBA00023125"/>
    </source>
</evidence>